<name>A0A256LID4_9LACO</name>
<evidence type="ECO:0000313" key="2">
    <source>
        <dbReference type="EMBL" id="OYR93208.1"/>
    </source>
</evidence>
<dbReference type="RefSeq" id="WP_094496847.1">
    <property type="nucleotide sequence ID" value="NZ_NGNY01000018.1"/>
</dbReference>
<keyword evidence="4" id="KW-1185">Reference proteome</keyword>
<accession>A0A256LID4</accession>
<dbReference type="EMBL" id="NGNV01000002">
    <property type="protein sequence ID" value="OYR89077.1"/>
    <property type="molecule type" value="Genomic_DNA"/>
</dbReference>
<gene>
    <name evidence="1" type="ORF">CBF53_00905</name>
    <name evidence="2" type="ORF">CBF70_01035</name>
</gene>
<reference evidence="1 4" key="2">
    <citation type="submission" date="2017-05" db="EMBL/GenBank/DDBJ databases">
        <authorList>
            <person name="Lin X.B."/>
            <person name="Stothard P."/>
            <person name="Tasseva G."/>
            <person name="Walter J."/>
        </authorList>
    </citation>
    <scope>NUCLEOTIDE SEQUENCE [LARGE SCALE GENOMIC DNA]</scope>
    <source>
        <strain evidence="1 4">609u</strain>
    </source>
</reference>
<reference evidence="3 4" key="3">
    <citation type="submission" date="2017-09" db="EMBL/GenBank/DDBJ databases">
        <title>Tripartite evolution among Lactobacillus johnsonii, Lactobacillus taiwanensis, Lactobacillus reuteri and their rodent host.</title>
        <authorList>
            <person name="Wang T."/>
            <person name="Knowles S."/>
            <person name="Cheng C."/>
        </authorList>
    </citation>
    <scope>NUCLEOTIDE SEQUENCE [LARGE SCALE GENOMIC DNA]</scope>
    <source>
        <strain evidence="2 3">609q</strain>
        <strain evidence="1 4">609u</strain>
    </source>
</reference>
<comment type="caution">
    <text evidence="2">The sequence shown here is derived from an EMBL/GenBank/DDBJ whole genome shotgun (WGS) entry which is preliminary data.</text>
</comment>
<dbReference type="EMBL" id="NGNX01000003">
    <property type="protein sequence ID" value="OYR93208.1"/>
    <property type="molecule type" value="Genomic_DNA"/>
</dbReference>
<evidence type="ECO:0000313" key="3">
    <source>
        <dbReference type="Proteomes" id="UP000215828"/>
    </source>
</evidence>
<dbReference type="Proteomes" id="UP000215828">
    <property type="component" value="Unassembled WGS sequence"/>
</dbReference>
<protein>
    <submittedName>
        <fullName evidence="2">Uncharacterized protein</fullName>
    </submittedName>
</protein>
<reference evidence="2 3" key="1">
    <citation type="submission" date="2017-04" db="EMBL/GenBank/DDBJ databases">
        <authorList>
            <person name="Afonso C.L."/>
            <person name="Miller P.J."/>
            <person name="Scott M.A."/>
            <person name="Spackman E."/>
            <person name="Goraichik I."/>
            <person name="Dimitrov K.M."/>
            <person name="Suarez D.L."/>
            <person name="Swayne D.E."/>
        </authorList>
    </citation>
    <scope>NUCLEOTIDE SEQUENCE [LARGE SCALE GENOMIC DNA]</scope>
    <source>
        <strain evidence="2 3">609q</strain>
    </source>
</reference>
<sequence length="221" mass="26452">MNNLKKKLKMFSHPKNSQLYRLIRLGLLSSTNARYEKSKLAIKKGYKNSLDQLIIYQDFDDVDAELKLGNRKNYLNHYDVESDYNDEMGFYWYEDFDFKLNEKRLRVAIEHNDYCWQLVFDNLVVPQSDDLYRLVKLSSKLGLNLIIKNNPTDSKRIYLVFQTINVNRNLNVINQNLNVNDLIGCLYYQWNDLIDCLYYQWNENMFELCSTIETLIYKDEG</sequence>
<evidence type="ECO:0000313" key="1">
    <source>
        <dbReference type="EMBL" id="OYR89077.1"/>
    </source>
</evidence>
<evidence type="ECO:0000313" key="4">
    <source>
        <dbReference type="Proteomes" id="UP000216316"/>
    </source>
</evidence>
<dbReference type="Proteomes" id="UP000216316">
    <property type="component" value="Unassembled WGS sequence"/>
</dbReference>
<dbReference type="AlphaFoldDB" id="A0A256LID4"/>
<proteinExistence type="predicted"/>
<organism evidence="2 3">
    <name type="scientific">Lactobacillus taiwanensis</name>
    <dbReference type="NCBI Taxonomy" id="508451"/>
    <lineage>
        <taxon>Bacteria</taxon>
        <taxon>Bacillati</taxon>
        <taxon>Bacillota</taxon>
        <taxon>Bacilli</taxon>
        <taxon>Lactobacillales</taxon>
        <taxon>Lactobacillaceae</taxon>
        <taxon>Lactobacillus</taxon>
    </lineage>
</organism>